<organism evidence="2 3">
    <name type="scientific">Neisseria elongata subsp. glycolytica ATCC 29315</name>
    <dbReference type="NCBI Taxonomy" id="546263"/>
    <lineage>
        <taxon>Bacteria</taxon>
        <taxon>Pseudomonadati</taxon>
        <taxon>Pseudomonadota</taxon>
        <taxon>Betaproteobacteria</taxon>
        <taxon>Neisseriales</taxon>
        <taxon>Neisseriaceae</taxon>
        <taxon>Neisseria</taxon>
    </lineage>
</organism>
<dbReference type="EMBL" id="ADBF01000032">
    <property type="protein sequence ID" value="EFE49873.1"/>
    <property type="molecule type" value="Genomic_DNA"/>
</dbReference>
<evidence type="ECO:0000313" key="2">
    <source>
        <dbReference type="EMBL" id="EFE49873.1"/>
    </source>
</evidence>
<name>D4DQJ5_NEIEG</name>
<proteinExistence type="predicted"/>
<accession>D4DQJ5</accession>
<dbReference type="Proteomes" id="UP000005536">
    <property type="component" value="Unassembled WGS sequence"/>
</dbReference>
<reference evidence="2 3" key="1">
    <citation type="submission" date="2010-02" db="EMBL/GenBank/DDBJ databases">
        <authorList>
            <person name="Weinstock G."/>
            <person name="Sodergren E."/>
            <person name="Clifton S."/>
            <person name="Fulton L."/>
            <person name="Fulton B."/>
            <person name="Courtney L."/>
            <person name="Fronick C."/>
            <person name="Harrison M."/>
            <person name="Strong C."/>
            <person name="Farmer C."/>
            <person name="Delahaunty K."/>
            <person name="Markovic C."/>
            <person name="Hall O."/>
            <person name="Minx P."/>
            <person name="Tomlinson C."/>
            <person name="Mitreva M."/>
            <person name="Nelson J."/>
            <person name="Hou S."/>
            <person name="Wollam A."/>
            <person name="Pepin K.H."/>
            <person name="Johnson M."/>
            <person name="Bhonagiri V."/>
            <person name="Zhang X."/>
            <person name="Suruliraj S."/>
            <person name="Warren W."/>
            <person name="Chinwalla A."/>
            <person name="Mardis E.R."/>
            <person name="Wilson R.K."/>
        </authorList>
    </citation>
    <scope>NUCLEOTIDE SEQUENCE [LARGE SCALE GENOMIC DNA]</scope>
    <source>
        <strain evidence="2 3">ATCC 29315</strain>
    </source>
</reference>
<protein>
    <submittedName>
        <fullName evidence="2">Uncharacterized protein</fullName>
    </submittedName>
</protein>
<gene>
    <name evidence="2" type="ORF">NEIELOOT_01333</name>
</gene>
<dbReference type="AlphaFoldDB" id="D4DQJ5"/>
<evidence type="ECO:0000256" key="1">
    <source>
        <dbReference type="SAM" id="MobiDB-lite"/>
    </source>
</evidence>
<sequence>MMFSKPVFQKRHPAFMPRRGTGGDGLPLQRPSEKTVLRNQRKGKTPCPAP</sequence>
<comment type="caution">
    <text evidence="2">The sequence shown here is derived from an EMBL/GenBank/DDBJ whole genome shotgun (WGS) entry which is preliminary data.</text>
</comment>
<feature type="region of interest" description="Disordered" evidence="1">
    <location>
        <begin position="1"/>
        <end position="50"/>
    </location>
</feature>
<evidence type="ECO:0000313" key="3">
    <source>
        <dbReference type="Proteomes" id="UP000005536"/>
    </source>
</evidence>